<gene>
    <name evidence="2" type="ORF">LOTGIDRAFT_168084</name>
</gene>
<accession>V3Z371</accession>
<dbReference type="HOGENOM" id="CLU_790597_0_0_1"/>
<protein>
    <recommendedName>
        <fullName evidence="1">Apple domain-containing protein</fullName>
    </recommendedName>
</protein>
<dbReference type="Pfam" id="PF13385">
    <property type="entry name" value="Laminin_G_3"/>
    <property type="match status" value="1"/>
</dbReference>
<evidence type="ECO:0000313" key="2">
    <source>
        <dbReference type="EMBL" id="ESO85063.1"/>
    </source>
</evidence>
<dbReference type="RefSeq" id="XP_009064207.1">
    <property type="nucleotide sequence ID" value="XM_009065959.1"/>
</dbReference>
<dbReference type="OrthoDB" id="6133027at2759"/>
<dbReference type="EMBL" id="KB203331">
    <property type="protein sequence ID" value="ESO85063.1"/>
    <property type="molecule type" value="Genomic_DNA"/>
</dbReference>
<dbReference type="KEGG" id="lgi:LOTGIDRAFT_168084"/>
<dbReference type="InterPro" id="IPR013320">
    <property type="entry name" value="ConA-like_dom_sf"/>
</dbReference>
<dbReference type="GeneID" id="20240765"/>
<dbReference type="CTD" id="20240765"/>
<dbReference type="Gene3D" id="2.60.120.200">
    <property type="match status" value="1"/>
</dbReference>
<sequence>MPESGLCFEFEDGYPGLPYKSIRLDGNEESYVDISLDGTIIFQDIAISFYLYPEGSKDGTLVHYLYDTGNIIRLSIMESILFVSFWDEYGVSVGATALPQVLVINQWNQLVVSREFATGTIAVYHNGKLMEELDDDFPNNIQLPVSGQLRIGRSHDKTTDGFRGKLTCFQLFDTLPTASDISNIGEYCQPNTWTIQPNSIGHKMTWLLTNHHNTFSVMYEEKIVKGSVKQCLTNETKIKLPSCEELIEMRCLTNGYHWDLIMMYFNWTQSDQDAAYFSKVSDGYIPPNSQGHLLGNVVTANRKVCTRLCMRVDGCQSYAYNKVDKYKTKCLLYDSVLNATREDTGSKYFSV</sequence>
<dbReference type="PROSITE" id="PS50948">
    <property type="entry name" value="PAN"/>
    <property type="match status" value="1"/>
</dbReference>
<proteinExistence type="predicted"/>
<dbReference type="SUPFAM" id="SSF49899">
    <property type="entry name" value="Concanavalin A-like lectins/glucanases"/>
    <property type="match status" value="1"/>
</dbReference>
<feature type="domain" description="Apple" evidence="1">
    <location>
        <begin position="270"/>
        <end position="351"/>
    </location>
</feature>
<name>V3Z371_LOTGI</name>
<reference evidence="2 3" key="1">
    <citation type="journal article" date="2013" name="Nature">
        <title>Insights into bilaterian evolution from three spiralian genomes.</title>
        <authorList>
            <person name="Simakov O."/>
            <person name="Marletaz F."/>
            <person name="Cho S.J."/>
            <person name="Edsinger-Gonzales E."/>
            <person name="Havlak P."/>
            <person name="Hellsten U."/>
            <person name="Kuo D.H."/>
            <person name="Larsson T."/>
            <person name="Lv J."/>
            <person name="Arendt D."/>
            <person name="Savage R."/>
            <person name="Osoegawa K."/>
            <person name="de Jong P."/>
            <person name="Grimwood J."/>
            <person name="Chapman J.A."/>
            <person name="Shapiro H."/>
            <person name="Aerts A."/>
            <person name="Otillar R.P."/>
            <person name="Terry A.Y."/>
            <person name="Boore J.L."/>
            <person name="Grigoriev I.V."/>
            <person name="Lindberg D.R."/>
            <person name="Seaver E.C."/>
            <person name="Weisblat D.A."/>
            <person name="Putnam N.H."/>
            <person name="Rokhsar D.S."/>
        </authorList>
    </citation>
    <scope>NUCLEOTIDE SEQUENCE [LARGE SCALE GENOMIC DNA]</scope>
</reference>
<keyword evidence="3" id="KW-1185">Reference proteome</keyword>
<evidence type="ECO:0000259" key="1">
    <source>
        <dbReference type="PROSITE" id="PS50948"/>
    </source>
</evidence>
<organism evidence="2 3">
    <name type="scientific">Lottia gigantea</name>
    <name type="common">Giant owl limpet</name>
    <dbReference type="NCBI Taxonomy" id="225164"/>
    <lineage>
        <taxon>Eukaryota</taxon>
        <taxon>Metazoa</taxon>
        <taxon>Spiralia</taxon>
        <taxon>Lophotrochozoa</taxon>
        <taxon>Mollusca</taxon>
        <taxon>Gastropoda</taxon>
        <taxon>Patellogastropoda</taxon>
        <taxon>Lottioidea</taxon>
        <taxon>Lottiidae</taxon>
        <taxon>Lottia</taxon>
    </lineage>
</organism>
<dbReference type="Proteomes" id="UP000030746">
    <property type="component" value="Unassembled WGS sequence"/>
</dbReference>
<dbReference type="AlphaFoldDB" id="V3Z371"/>
<evidence type="ECO:0000313" key="3">
    <source>
        <dbReference type="Proteomes" id="UP000030746"/>
    </source>
</evidence>
<dbReference type="OMA" id="WPLGNTT"/>
<dbReference type="Pfam" id="PF00024">
    <property type="entry name" value="PAN_1"/>
    <property type="match status" value="1"/>
</dbReference>
<dbReference type="InterPro" id="IPR003609">
    <property type="entry name" value="Pan_app"/>
</dbReference>